<gene>
    <name evidence="1" type="ORF">OLW01_08810</name>
</gene>
<dbReference type="EMBL" id="CP109965">
    <property type="protein sequence ID" value="WAJ69286.1"/>
    <property type="molecule type" value="Genomic_DNA"/>
</dbReference>
<evidence type="ECO:0000313" key="1">
    <source>
        <dbReference type="EMBL" id="WAJ69286.1"/>
    </source>
</evidence>
<protein>
    <submittedName>
        <fullName evidence="1">DUF2835 domain-containing protein</fullName>
    </submittedName>
</protein>
<organism evidence="1 2">
    <name type="scientific">Catenovulum adriaticum</name>
    <dbReference type="NCBI Taxonomy" id="2984846"/>
    <lineage>
        <taxon>Bacteria</taxon>
        <taxon>Pseudomonadati</taxon>
        <taxon>Pseudomonadota</taxon>
        <taxon>Gammaproteobacteria</taxon>
        <taxon>Alteromonadales</taxon>
        <taxon>Alteromonadaceae</taxon>
        <taxon>Catenovulum</taxon>
    </lineage>
</organism>
<reference evidence="1" key="1">
    <citation type="submission" date="2022-10" db="EMBL/GenBank/DDBJ databases">
        <title>Catenovulum adriacola sp. nov. isolated in the Harbour of Susak.</title>
        <authorList>
            <person name="Schoch T."/>
            <person name="Reich S.J."/>
            <person name="Stoeferle S."/>
            <person name="Flaiz M."/>
            <person name="Kazda M."/>
            <person name="Riedel C.U."/>
            <person name="Duerre P."/>
        </authorList>
    </citation>
    <scope>NUCLEOTIDE SEQUENCE</scope>
    <source>
        <strain evidence="1">TS8</strain>
    </source>
</reference>
<dbReference type="InterPro" id="IPR021363">
    <property type="entry name" value="DUF2835"/>
</dbReference>
<evidence type="ECO:0000313" key="2">
    <source>
        <dbReference type="Proteomes" id="UP001163726"/>
    </source>
</evidence>
<dbReference type="Proteomes" id="UP001163726">
    <property type="component" value="Chromosome"/>
</dbReference>
<accession>A0ABY7AKV3</accession>
<keyword evidence="2" id="KW-1185">Reference proteome</keyword>
<proteinExistence type="predicted"/>
<name>A0ABY7AKV3_9ALTE</name>
<sequence length="76" mass="9062">MNSYYTYYFSLNISYLECQIFYTGQLQHVLLIDDRGYKVQIPVVNLKKHLDSRGLKGRFRLLTDTSHKILSFERIV</sequence>
<dbReference type="Pfam" id="PF11197">
    <property type="entry name" value="DUF2835"/>
    <property type="match status" value="1"/>
</dbReference>